<dbReference type="InterPro" id="IPR015947">
    <property type="entry name" value="PUA-like_sf"/>
</dbReference>
<dbReference type="AlphaFoldDB" id="A0A2V4VT84"/>
<dbReference type="Proteomes" id="UP000509327">
    <property type="component" value="Chromosome"/>
</dbReference>
<reference evidence="1 3" key="1">
    <citation type="submission" date="2018-06" db="EMBL/GenBank/DDBJ databases">
        <title>Genomic Encyclopedia of Type Strains, Phase III (KMG-III): the genomes of soil and plant-associated and newly described type strains.</title>
        <authorList>
            <person name="Whitman W."/>
        </authorList>
    </citation>
    <scope>NUCLEOTIDE SEQUENCE [LARGE SCALE GENOMIC DNA]</scope>
    <source>
        <strain evidence="1 3">CECT 7022</strain>
    </source>
</reference>
<keyword evidence="4" id="KW-1185">Reference proteome</keyword>
<dbReference type="Gene3D" id="2.30.130.30">
    <property type="entry name" value="Hypothetical protein"/>
    <property type="match status" value="1"/>
</dbReference>
<evidence type="ECO:0000313" key="2">
    <source>
        <dbReference type="EMBL" id="QKS56496.1"/>
    </source>
</evidence>
<organism evidence="1 3">
    <name type="scientific">Paenibacillus barcinonensis</name>
    <dbReference type="NCBI Taxonomy" id="198119"/>
    <lineage>
        <taxon>Bacteria</taxon>
        <taxon>Bacillati</taxon>
        <taxon>Bacillota</taxon>
        <taxon>Bacilli</taxon>
        <taxon>Bacillales</taxon>
        <taxon>Paenibacillaceae</taxon>
        <taxon>Paenibacillus</taxon>
    </lineage>
</organism>
<dbReference type="RefSeq" id="WP_110896500.1">
    <property type="nucleotide sequence ID" value="NZ_CP054614.1"/>
</dbReference>
<sequence>MKAVTIIQPWATLVALRVKTLETRSWATKHRGAIAIHAGQKVDKEACLIPQIREALLKHGINDWSELPTGAVIAKGNLNDVWTIERPYGDEGIVERLSIDTGWTNVWGGYMPNEYHFGDYSDGRFAWQLDDVVQLQEPVPAKGQLSLWNWEEVR</sequence>
<accession>A0A2V4VT84</accession>
<dbReference type="Proteomes" id="UP000247790">
    <property type="component" value="Unassembled WGS sequence"/>
</dbReference>
<dbReference type="EMBL" id="CP054614">
    <property type="protein sequence ID" value="QKS56496.1"/>
    <property type="molecule type" value="Genomic_DNA"/>
</dbReference>
<evidence type="ECO:0000313" key="3">
    <source>
        <dbReference type="Proteomes" id="UP000247790"/>
    </source>
</evidence>
<name>A0A2V4VT84_PAEBA</name>
<dbReference type="OrthoDB" id="359066at2"/>
<protein>
    <submittedName>
        <fullName evidence="1">ASCH domain-containing protein</fullName>
    </submittedName>
</protein>
<gene>
    <name evidence="1" type="ORF">DFQ00_105333</name>
    <name evidence="2" type="ORF">HUB98_09180</name>
</gene>
<dbReference type="EMBL" id="QJSW01000005">
    <property type="protein sequence ID" value="PYE49829.1"/>
    <property type="molecule type" value="Genomic_DNA"/>
</dbReference>
<proteinExistence type="predicted"/>
<dbReference type="SUPFAM" id="SSF88697">
    <property type="entry name" value="PUA domain-like"/>
    <property type="match status" value="1"/>
</dbReference>
<evidence type="ECO:0000313" key="4">
    <source>
        <dbReference type="Proteomes" id="UP000509327"/>
    </source>
</evidence>
<evidence type="ECO:0000313" key="1">
    <source>
        <dbReference type="EMBL" id="PYE49829.1"/>
    </source>
</evidence>
<reference evidence="2 4" key="2">
    <citation type="submission" date="2020-06" db="EMBL/GenBank/DDBJ databases">
        <title>Complete genome of Paenibacillus barcinonensis KACC11450.</title>
        <authorList>
            <person name="Kim M."/>
            <person name="Park Y.-J."/>
            <person name="Shin J.-H."/>
        </authorList>
    </citation>
    <scope>NUCLEOTIDE SEQUENCE [LARGE SCALE GENOMIC DNA]</scope>
    <source>
        <strain evidence="2 4">KACC11450</strain>
    </source>
</reference>